<dbReference type="EMBL" id="JABXBU010002230">
    <property type="protein sequence ID" value="KAF8768455.1"/>
    <property type="molecule type" value="Genomic_DNA"/>
</dbReference>
<gene>
    <name evidence="1" type="ORF">HNY73_021273</name>
</gene>
<evidence type="ECO:0000313" key="1">
    <source>
        <dbReference type="EMBL" id="KAF8768455.1"/>
    </source>
</evidence>
<dbReference type="Proteomes" id="UP000807504">
    <property type="component" value="Unassembled WGS sequence"/>
</dbReference>
<protein>
    <submittedName>
        <fullName evidence="1">Uncharacterized protein</fullName>
    </submittedName>
</protein>
<proteinExistence type="predicted"/>
<reference evidence="1" key="2">
    <citation type="submission" date="2020-06" db="EMBL/GenBank/DDBJ databases">
        <authorList>
            <person name="Sheffer M."/>
        </authorList>
    </citation>
    <scope>NUCLEOTIDE SEQUENCE</scope>
</reference>
<evidence type="ECO:0000313" key="2">
    <source>
        <dbReference type="Proteomes" id="UP000807504"/>
    </source>
</evidence>
<accession>A0A8T0EE70</accession>
<keyword evidence="2" id="KW-1185">Reference proteome</keyword>
<reference evidence="1" key="1">
    <citation type="journal article" date="2020" name="bioRxiv">
        <title>Chromosome-level reference genome of the European wasp spider Argiope bruennichi: a resource for studies on range expansion and evolutionary adaptation.</title>
        <authorList>
            <person name="Sheffer M.M."/>
            <person name="Hoppe A."/>
            <person name="Krehenwinkel H."/>
            <person name="Uhl G."/>
            <person name="Kuss A.W."/>
            <person name="Jensen L."/>
            <person name="Jensen C."/>
            <person name="Gillespie R.G."/>
            <person name="Hoff K.J."/>
            <person name="Prost S."/>
        </authorList>
    </citation>
    <scope>NUCLEOTIDE SEQUENCE</scope>
</reference>
<name>A0A8T0EE70_ARGBR</name>
<comment type="caution">
    <text evidence="1">The sequence shown here is derived from an EMBL/GenBank/DDBJ whole genome shotgun (WGS) entry which is preliminary data.</text>
</comment>
<sequence>MNVEQNRETSDVYVTPNESPGKMKKNHFSCHIDREMLRFKIHFFLYIGAQGAAIPVHCSVCERKTWTRCLVHGTEVQESSIERSVDASVRLPFFQIFRRCCGLGCIFAGIGFDYFGGHQTSSLAYSPGADSSSLSPSPSSSSGSRIELFRSPNRMRFVEALMYQTLTSDSPSFGYNRSI</sequence>
<organism evidence="1 2">
    <name type="scientific">Argiope bruennichi</name>
    <name type="common">Wasp spider</name>
    <name type="synonym">Aranea bruennichi</name>
    <dbReference type="NCBI Taxonomy" id="94029"/>
    <lineage>
        <taxon>Eukaryota</taxon>
        <taxon>Metazoa</taxon>
        <taxon>Ecdysozoa</taxon>
        <taxon>Arthropoda</taxon>
        <taxon>Chelicerata</taxon>
        <taxon>Arachnida</taxon>
        <taxon>Araneae</taxon>
        <taxon>Araneomorphae</taxon>
        <taxon>Entelegynae</taxon>
        <taxon>Araneoidea</taxon>
        <taxon>Araneidae</taxon>
        <taxon>Argiope</taxon>
    </lineage>
</organism>
<dbReference type="AlphaFoldDB" id="A0A8T0EE70"/>